<proteinExistence type="predicted"/>
<organism evidence="1">
    <name type="scientific">marine sediment metagenome</name>
    <dbReference type="NCBI Taxonomy" id="412755"/>
    <lineage>
        <taxon>unclassified sequences</taxon>
        <taxon>metagenomes</taxon>
        <taxon>ecological metagenomes</taxon>
    </lineage>
</organism>
<evidence type="ECO:0000313" key="1">
    <source>
        <dbReference type="EMBL" id="GAH05460.1"/>
    </source>
</evidence>
<dbReference type="EMBL" id="BART01037039">
    <property type="protein sequence ID" value="GAH05460.1"/>
    <property type="molecule type" value="Genomic_DNA"/>
</dbReference>
<dbReference type="AlphaFoldDB" id="X1DAZ9"/>
<comment type="caution">
    <text evidence="1">The sequence shown here is derived from an EMBL/GenBank/DDBJ whole genome shotgun (WGS) entry which is preliminary data.</text>
</comment>
<protein>
    <submittedName>
        <fullName evidence="1">Uncharacterized protein</fullName>
    </submittedName>
</protein>
<accession>X1DAZ9</accession>
<reference evidence="1" key="1">
    <citation type="journal article" date="2014" name="Front. Microbiol.">
        <title>High frequency of phylogenetically diverse reductive dehalogenase-homologous genes in deep subseafloor sedimentary metagenomes.</title>
        <authorList>
            <person name="Kawai M."/>
            <person name="Futagami T."/>
            <person name="Toyoda A."/>
            <person name="Takaki Y."/>
            <person name="Nishi S."/>
            <person name="Hori S."/>
            <person name="Arai W."/>
            <person name="Tsubouchi T."/>
            <person name="Morono Y."/>
            <person name="Uchiyama I."/>
            <person name="Ito T."/>
            <person name="Fujiyama A."/>
            <person name="Inagaki F."/>
            <person name="Takami H."/>
        </authorList>
    </citation>
    <scope>NUCLEOTIDE SEQUENCE</scope>
    <source>
        <strain evidence="1">Expedition CK06-06</strain>
    </source>
</reference>
<name>X1DAZ9_9ZZZZ</name>
<sequence>MNLQFYETIQDKSKKYLTYLIDQILPKFTIGEFKYFLEDLTNNPPKISKGTKGQKTKSTEEFIKIGDDGGKFAELS</sequence>
<feature type="non-terminal residue" evidence="1">
    <location>
        <position position="76"/>
    </location>
</feature>
<gene>
    <name evidence="1" type="ORF">S01H4_62167</name>
</gene>